<organism evidence="1 2">
    <name type="scientific">Macrostomum lignano</name>
    <dbReference type="NCBI Taxonomy" id="282301"/>
    <lineage>
        <taxon>Eukaryota</taxon>
        <taxon>Metazoa</taxon>
        <taxon>Spiralia</taxon>
        <taxon>Lophotrochozoa</taxon>
        <taxon>Platyhelminthes</taxon>
        <taxon>Rhabditophora</taxon>
        <taxon>Macrostomorpha</taxon>
        <taxon>Macrostomida</taxon>
        <taxon>Macrostomidae</taxon>
        <taxon>Macrostomum</taxon>
    </lineage>
</organism>
<dbReference type="WBParaSite" id="maker-unitig_27655-snap-gene-0.1-mRNA-1">
    <property type="protein sequence ID" value="maker-unitig_27655-snap-gene-0.1-mRNA-1"/>
    <property type="gene ID" value="maker-unitig_27655-snap-gene-0.1"/>
</dbReference>
<evidence type="ECO:0000313" key="1">
    <source>
        <dbReference type="Proteomes" id="UP000095280"/>
    </source>
</evidence>
<protein>
    <submittedName>
        <fullName evidence="2">PCIF1_WW domain-containing protein</fullName>
    </submittedName>
</protein>
<dbReference type="AlphaFoldDB" id="A0A1I8FB15"/>
<name>A0A1I8FB15_9PLAT</name>
<dbReference type="Proteomes" id="UP000095280">
    <property type="component" value="Unplaced"/>
</dbReference>
<sequence>GPATIRLSPAAAPLLDVYRDPAPDAAAACLAPVGAPLSIRLGELLGTVAGECYACGRKLAGRVMSFNVRDPLMKFRHGVDCLWWPNCSAGRRVRRNEVSLMTELRPAVRRYHRMATDELNPQTGILQQLEGLSRPLPVALPPKCNAQPAVPVALPVLDRASLGDFSARTGLRGPAERLSDDWLLDDQCRSVLANARAYYAQYLPAVAAAARRAAGRVESQLKASFCSAFVRISSDFIKIVKMERHELWSVRASWIVSHRAVLKAVKQLEELLATSPPCQPRLFQPAGRNFCQRKSATAETNSSVGADFRLRRKLPGSGDVIQSGYEASGQTKSPRLKRKALSDLFKTLQQAGLSYRKGRLAALSSLDEHRCLLFQLCLMFISAIGARTGRHRALRRLLASSTTPASPISAACCPGTAAASSGCRRLPETRAAAPGHSAPTLVALSSRSRLQLDGQPVAEYFLGLQPAAGTAGCQGDGSDCPATPGRQRLPSCCGSA</sequence>
<accession>A0A1I8FB15</accession>
<proteinExistence type="predicted"/>
<evidence type="ECO:0000313" key="2">
    <source>
        <dbReference type="WBParaSite" id="maker-unitig_27655-snap-gene-0.1-mRNA-1"/>
    </source>
</evidence>
<keyword evidence="1" id="KW-1185">Reference proteome</keyword>
<reference evidence="2" key="1">
    <citation type="submission" date="2016-11" db="UniProtKB">
        <authorList>
            <consortium name="WormBaseParasite"/>
        </authorList>
    </citation>
    <scope>IDENTIFICATION</scope>
</reference>